<dbReference type="AlphaFoldDB" id="A0A7S2CXN9"/>
<protein>
    <submittedName>
        <fullName evidence="2">Uncharacterized protein</fullName>
    </submittedName>
</protein>
<feature type="transmembrane region" description="Helical" evidence="1">
    <location>
        <begin position="40"/>
        <end position="61"/>
    </location>
</feature>
<reference evidence="2" key="1">
    <citation type="submission" date="2021-01" db="EMBL/GenBank/DDBJ databases">
        <authorList>
            <person name="Corre E."/>
            <person name="Pelletier E."/>
            <person name="Niang G."/>
            <person name="Scheremetjew M."/>
            <person name="Finn R."/>
            <person name="Kale V."/>
            <person name="Holt S."/>
            <person name="Cochrane G."/>
            <person name="Meng A."/>
            <person name="Brown T."/>
            <person name="Cohen L."/>
        </authorList>
    </citation>
    <scope>NUCLEOTIDE SEQUENCE</scope>
    <source>
        <strain evidence="2">UTEX LB 985</strain>
    </source>
</reference>
<accession>A0A7S2CXN9</accession>
<evidence type="ECO:0000256" key="1">
    <source>
        <dbReference type="SAM" id="Phobius"/>
    </source>
</evidence>
<dbReference type="EMBL" id="HBGU01022345">
    <property type="protein sequence ID" value="CAD9437787.1"/>
    <property type="molecule type" value="Transcribed_RNA"/>
</dbReference>
<gene>
    <name evidence="2" type="ORF">CBRE1094_LOCUS12182</name>
</gene>
<keyword evidence="1" id="KW-0812">Transmembrane</keyword>
<feature type="transmembrane region" description="Helical" evidence="1">
    <location>
        <begin position="12"/>
        <end position="28"/>
    </location>
</feature>
<organism evidence="2">
    <name type="scientific">Haptolina brevifila</name>
    <dbReference type="NCBI Taxonomy" id="156173"/>
    <lineage>
        <taxon>Eukaryota</taxon>
        <taxon>Haptista</taxon>
        <taxon>Haptophyta</taxon>
        <taxon>Prymnesiophyceae</taxon>
        <taxon>Prymnesiales</taxon>
        <taxon>Prymnesiaceae</taxon>
        <taxon>Haptolina</taxon>
    </lineage>
</organism>
<sequence>MTHHDASPAHWSFLPLRVVLPVLLWPWLTDSTPVAGLGWLSLPCCYCPLSSALFCVAPWLVGSCLSTASAPYIRLTPIVLAWPLLYTCLSSFSIVLSAFSPPSSSLASSPLALA</sequence>
<evidence type="ECO:0000313" key="2">
    <source>
        <dbReference type="EMBL" id="CAD9437787.1"/>
    </source>
</evidence>
<proteinExistence type="predicted"/>
<keyword evidence="1" id="KW-1133">Transmembrane helix</keyword>
<name>A0A7S2CXN9_9EUKA</name>
<keyword evidence="1" id="KW-0472">Membrane</keyword>
<feature type="transmembrane region" description="Helical" evidence="1">
    <location>
        <begin position="73"/>
        <end position="99"/>
    </location>
</feature>